<keyword evidence="5" id="KW-0694">RNA-binding</keyword>
<feature type="active site" evidence="4">
    <location>
        <position position="195"/>
    </location>
</feature>
<dbReference type="InterPro" id="IPR020103">
    <property type="entry name" value="PsdUridine_synth_cat_dom_sf"/>
</dbReference>
<evidence type="ECO:0000259" key="7">
    <source>
        <dbReference type="SMART" id="SM00363"/>
    </source>
</evidence>
<dbReference type="InterPro" id="IPR002942">
    <property type="entry name" value="S4_RNA-bd"/>
</dbReference>
<evidence type="ECO:0000256" key="4">
    <source>
        <dbReference type="PIRSR" id="PIRSR606225-1"/>
    </source>
</evidence>
<dbReference type="AlphaFoldDB" id="A0A543LK03"/>
<dbReference type="PANTHER" id="PTHR21600:SF44">
    <property type="entry name" value="RIBOSOMAL LARGE SUBUNIT PSEUDOURIDINE SYNTHASE D"/>
    <property type="match status" value="1"/>
</dbReference>
<dbReference type="CDD" id="cd00165">
    <property type="entry name" value="S4"/>
    <property type="match status" value="1"/>
</dbReference>
<dbReference type="InterPro" id="IPR006224">
    <property type="entry name" value="PsdUridine_synth_RluA-like_CS"/>
</dbReference>
<evidence type="ECO:0000256" key="6">
    <source>
        <dbReference type="RuleBase" id="RU362028"/>
    </source>
</evidence>
<comment type="catalytic activity">
    <reaction evidence="3">
        <text>uridine(1911/1915/1917) in 23S rRNA = pseudouridine(1911/1915/1917) in 23S rRNA</text>
        <dbReference type="Rhea" id="RHEA:42524"/>
        <dbReference type="Rhea" id="RHEA-COMP:10097"/>
        <dbReference type="Rhea" id="RHEA-COMP:10098"/>
        <dbReference type="ChEBI" id="CHEBI:65314"/>
        <dbReference type="ChEBI" id="CHEBI:65315"/>
        <dbReference type="EC" id="5.4.99.23"/>
    </reaction>
</comment>
<sequence>MVKAKSVKGAQAPLNVLEGVAVDLGSGVEGSQPVNSSELMPSLDESLDAELVEGTQGESEIRSVPIGAALHSERIDRALAELVPEFSRSYLQQLLGQGLVALNGKPISKSAFKVKAGDVVALEMRPTLQSQAFRPEQILIDVVYEDEHLLVVNKPAGLVVHPAPGNWSGTLLNALLGRDARAALVPRAGIVHRLDKDTSGLMVVARDRSTMDALVSMIAAREVSRKYLALAHKPWTGPAMRTVAAPIGRDPRNRLRMAVVDLAVHAGKAARTDIRLLESADSGCWVECTLHTGRTHQIRVHMASIGHPLVADALYGGSLVGKMGRQALHAYRLAFQHPVTGQQLVLHAPLPADMREAMADWGLSYNPSTGS</sequence>
<evidence type="ECO:0000256" key="2">
    <source>
        <dbReference type="ARBA" id="ARBA00023235"/>
    </source>
</evidence>
<dbReference type="SUPFAM" id="SSF55174">
    <property type="entry name" value="Alpha-L RNA-binding motif"/>
    <property type="match status" value="1"/>
</dbReference>
<dbReference type="EMBL" id="VFPV01000001">
    <property type="protein sequence ID" value="TQN07723.1"/>
    <property type="molecule type" value="Genomic_DNA"/>
</dbReference>
<comment type="catalytic activity">
    <reaction evidence="6">
        <text>a uridine in RNA = a pseudouridine in RNA</text>
        <dbReference type="Rhea" id="RHEA:48348"/>
        <dbReference type="Rhea" id="RHEA-COMP:12068"/>
        <dbReference type="Rhea" id="RHEA-COMP:12069"/>
        <dbReference type="ChEBI" id="CHEBI:65314"/>
        <dbReference type="ChEBI" id="CHEBI:65315"/>
    </reaction>
</comment>
<dbReference type="InterPro" id="IPR036986">
    <property type="entry name" value="S4_RNA-bd_sf"/>
</dbReference>
<dbReference type="InterPro" id="IPR006225">
    <property type="entry name" value="PsdUridine_synth_RluC/D"/>
</dbReference>
<evidence type="ECO:0000256" key="5">
    <source>
        <dbReference type="PROSITE-ProRule" id="PRU00182"/>
    </source>
</evidence>
<name>A0A543LK03_9BURK</name>
<dbReference type="PROSITE" id="PS01129">
    <property type="entry name" value="PSI_RLU"/>
    <property type="match status" value="1"/>
</dbReference>
<dbReference type="CDD" id="cd02869">
    <property type="entry name" value="PseudoU_synth_RluA_like"/>
    <property type="match status" value="1"/>
</dbReference>
<dbReference type="Pfam" id="PF00849">
    <property type="entry name" value="PseudoU_synth_2"/>
    <property type="match status" value="1"/>
</dbReference>
<evidence type="ECO:0000313" key="9">
    <source>
        <dbReference type="Proteomes" id="UP000316993"/>
    </source>
</evidence>
<dbReference type="InterPro" id="IPR006145">
    <property type="entry name" value="PsdUridine_synth_RsuA/RluA"/>
</dbReference>
<dbReference type="Gene3D" id="3.30.2350.10">
    <property type="entry name" value="Pseudouridine synthase"/>
    <property type="match status" value="1"/>
</dbReference>
<comment type="caution">
    <text evidence="8">The sequence shown here is derived from an EMBL/GenBank/DDBJ whole genome shotgun (WGS) entry which is preliminary data.</text>
</comment>
<organism evidence="8 9">
    <name type="scientific">Acidovorax temperans</name>
    <dbReference type="NCBI Taxonomy" id="80878"/>
    <lineage>
        <taxon>Bacteria</taxon>
        <taxon>Pseudomonadati</taxon>
        <taxon>Pseudomonadota</taxon>
        <taxon>Betaproteobacteria</taxon>
        <taxon>Burkholderiales</taxon>
        <taxon>Comamonadaceae</taxon>
        <taxon>Acidovorax</taxon>
    </lineage>
</organism>
<dbReference type="PANTHER" id="PTHR21600">
    <property type="entry name" value="MITOCHONDRIAL RNA PSEUDOURIDINE SYNTHASE"/>
    <property type="match status" value="1"/>
</dbReference>
<comment type="function">
    <text evidence="6">Responsible for synthesis of pseudouridine from uracil.</text>
</comment>
<dbReference type="PROSITE" id="PS50889">
    <property type="entry name" value="S4"/>
    <property type="match status" value="1"/>
</dbReference>
<dbReference type="SUPFAM" id="SSF55120">
    <property type="entry name" value="Pseudouridine synthase"/>
    <property type="match status" value="1"/>
</dbReference>
<evidence type="ECO:0000256" key="1">
    <source>
        <dbReference type="ARBA" id="ARBA00010876"/>
    </source>
</evidence>
<evidence type="ECO:0000256" key="3">
    <source>
        <dbReference type="ARBA" id="ARBA00036882"/>
    </source>
</evidence>
<proteinExistence type="inferred from homology"/>
<dbReference type="GO" id="GO:0160140">
    <property type="term" value="F:23S rRNA pseudouridine(1911/1915/1917) synthase activity"/>
    <property type="evidence" value="ECO:0007669"/>
    <property type="project" value="UniProtKB-EC"/>
</dbReference>
<dbReference type="Pfam" id="PF01479">
    <property type="entry name" value="S4"/>
    <property type="match status" value="1"/>
</dbReference>
<accession>A0A543LK03</accession>
<dbReference type="InterPro" id="IPR050188">
    <property type="entry name" value="RluA_PseudoU_synthase"/>
</dbReference>
<dbReference type="Proteomes" id="UP000316993">
    <property type="component" value="Unassembled WGS sequence"/>
</dbReference>
<dbReference type="EC" id="5.4.99.-" evidence="6"/>
<gene>
    <name evidence="8" type="ORF">BDD18_0869</name>
</gene>
<dbReference type="NCBIfam" id="TIGR00005">
    <property type="entry name" value="rluA_subfam"/>
    <property type="match status" value="1"/>
</dbReference>
<protein>
    <recommendedName>
        <fullName evidence="6">Pseudouridine synthase</fullName>
        <ecNumber evidence="6">5.4.99.-</ecNumber>
    </recommendedName>
</protein>
<comment type="similarity">
    <text evidence="1 6">Belongs to the pseudouridine synthase RluA family.</text>
</comment>
<dbReference type="SMART" id="SM00363">
    <property type="entry name" value="S4"/>
    <property type="match status" value="1"/>
</dbReference>
<dbReference type="GO" id="GO:0003723">
    <property type="term" value="F:RNA binding"/>
    <property type="evidence" value="ECO:0007669"/>
    <property type="project" value="UniProtKB-KW"/>
</dbReference>
<feature type="domain" description="RNA-binding S4" evidence="7">
    <location>
        <begin position="73"/>
        <end position="133"/>
    </location>
</feature>
<keyword evidence="2 6" id="KW-0413">Isomerase</keyword>
<dbReference type="Gene3D" id="3.10.290.10">
    <property type="entry name" value="RNA-binding S4 domain"/>
    <property type="match status" value="1"/>
</dbReference>
<evidence type="ECO:0000313" key="8">
    <source>
        <dbReference type="EMBL" id="TQN07723.1"/>
    </source>
</evidence>
<dbReference type="GO" id="GO:0000455">
    <property type="term" value="P:enzyme-directed rRNA pseudouridine synthesis"/>
    <property type="evidence" value="ECO:0007669"/>
    <property type="project" value="TreeGrafter"/>
</dbReference>
<reference evidence="8 9" key="1">
    <citation type="submission" date="2019-06" db="EMBL/GenBank/DDBJ databases">
        <title>Genomic Encyclopedia of Archaeal and Bacterial Type Strains, Phase II (KMG-II): from individual species to whole genera.</title>
        <authorList>
            <person name="Goeker M."/>
        </authorList>
    </citation>
    <scope>NUCLEOTIDE SEQUENCE [LARGE SCALE GENOMIC DNA]</scope>
    <source>
        <strain evidence="8 9">DSM 7270</strain>
    </source>
</reference>